<dbReference type="Proteomes" id="UP000676169">
    <property type="component" value="Chromosome"/>
</dbReference>
<dbReference type="InterPro" id="IPR042095">
    <property type="entry name" value="SUMF_sf"/>
</dbReference>
<dbReference type="InterPro" id="IPR016187">
    <property type="entry name" value="CTDL_fold"/>
</dbReference>
<dbReference type="Pfam" id="PF03781">
    <property type="entry name" value="FGE-sulfatase"/>
    <property type="match status" value="1"/>
</dbReference>
<sequence>MDSPSDEPTLGDYRLKELLAEGPLTRTWLAEQVSVRRKVLVDELKPEAEEARESFLADVRSKAATDHPLIGSVYEAVAKDSHCFFARERLAGATLEERLHASEPLRPSVLAHVLRRVAEGNLYLESRGQATAPLDPCDIHLEDSGVVRLVNLSVAGEREPERSVEDIMGLGVNLVPLVADGHSGATRLLTLLAWMRGEGLESPITWEQVRDYSAQIEGQLVDPAAGAGPATSHLPTPKKLPVAAIVMGGALLLVGVGIGLSMMKPKPPAAPPKAPLPPAVLIPEGKHLMPDGTEATLPAFQLAAHEVTIGEYGEFLDTLALLTKDQRERTFDHESQPPEKASHIPDDWDNLSAAAKANSTWQGRLVSLDTPVIGVDWWDAAAYCEWKRGNLPTEEQWFAAMSQDVKQPSAIKPSNWLPVSAETPDRTPNGLLGMAGSVAEWTRSRSVNPANPLGEKLWVIIGGSYLKPANGALAREWIDDRAIRRPDLGFRLATDAR</sequence>
<evidence type="ECO:0000313" key="3">
    <source>
        <dbReference type="Proteomes" id="UP000676169"/>
    </source>
</evidence>
<dbReference type="Pfam" id="PF07714">
    <property type="entry name" value="PK_Tyr_Ser-Thr"/>
    <property type="match status" value="1"/>
</dbReference>
<reference evidence="2" key="1">
    <citation type="submission" date="2021-04" db="EMBL/GenBank/DDBJ databases">
        <title>Luteolibacter sp. 32A isolated from the skin of an Anderson's salamander (Ambystoma andersonii).</title>
        <authorList>
            <person name="Spergser J."/>
            <person name="Busse H.-J."/>
        </authorList>
    </citation>
    <scope>NUCLEOTIDE SEQUENCE</scope>
    <source>
        <strain evidence="2">32A</strain>
    </source>
</reference>
<protein>
    <submittedName>
        <fullName evidence="2">SUMF1/EgtB/PvdO family nonheme iron enzyme</fullName>
    </submittedName>
</protein>
<dbReference type="PANTHER" id="PTHR23150:SF19">
    <property type="entry name" value="FORMYLGLYCINE-GENERATING ENZYME"/>
    <property type="match status" value="1"/>
</dbReference>
<dbReference type="InterPro" id="IPR001245">
    <property type="entry name" value="Ser-Thr/Tyr_kinase_cat_dom"/>
</dbReference>
<dbReference type="InterPro" id="IPR011009">
    <property type="entry name" value="Kinase-like_dom_sf"/>
</dbReference>
<dbReference type="RefSeq" id="WP_211630716.1">
    <property type="nucleotide sequence ID" value="NZ_CP073100.1"/>
</dbReference>
<gene>
    <name evidence="2" type="ORF">KBB96_17140</name>
</gene>
<dbReference type="GO" id="GO:0120147">
    <property type="term" value="F:formylglycine-generating oxidase activity"/>
    <property type="evidence" value="ECO:0007669"/>
    <property type="project" value="TreeGrafter"/>
</dbReference>
<evidence type="ECO:0000259" key="1">
    <source>
        <dbReference type="PROSITE" id="PS50011"/>
    </source>
</evidence>
<evidence type="ECO:0000313" key="2">
    <source>
        <dbReference type="EMBL" id="QUE50576.1"/>
    </source>
</evidence>
<dbReference type="InterPro" id="IPR000719">
    <property type="entry name" value="Prot_kinase_dom"/>
</dbReference>
<dbReference type="PANTHER" id="PTHR23150">
    <property type="entry name" value="SULFATASE MODIFYING FACTOR 1, 2"/>
    <property type="match status" value="1"/>
</dbReference>
<dbReference type="Gene3D" id="1.10.510.10">
    <property type="entry name" value="Transferase(Phosphotransferase) domain 1"/>
    <property type="match status" value="1"/>
</dbReference>
<accession>A0A975G894</accession>
<feature type="domain" description="Protein kinase" evidence="1">
    <location>
        <begin position="13"/>
        <end position="316"/>
    </location>
</feature>
<dbReference type="EMBL" id="CP073100">
    <property type="protein sequence ID" value="QUE50576.1"/>
    <property type="molecule type" value="Genomic_DNA"/>
</dbReference>
<dbReference type="GO" id="GO:0004672">
    <property type="term" value="F:protein kinase activity"/>
    <property type="evidence" value="ECO:0007669"/>
    <property type="project" value="InterPro"/>
</dbReference>
<name>A0A975G894_9BACT</name>
<dbReference type="PROSITE" id="PS50011">
    <property type="entry name" value="PROTEIN_KINASE_DOM"/>
    <property type="match status" value="1"/>
</dbReference>
<organism evidence="2 3">
    <name type="scientific">Luteolibacter ambystomatis</name>
    <dbReference type="NCBI Taxonomy" id="2824561"/>
    <lineage>
        <taxon>Bacteria</taxon>
        <taxon>Pseudomonadati</taxon>
        <taxon>Verrucomicrobiota</taxon>
        <taxon>Verrucomicrobiia</taxon>
        <taxon>Verrucomicrobiales</taxon>
        <taxon>Verrucomicrobiaceae</taxon>
        <taxon>Luteolibacter</taxon>
    </lineage>
</organism>
<dbReference type="InterPro" id="IPR051043">
    <property type="entry name" value="Sulfatase_Mod_Factor_Kinase"/>
</dbReference>
<dbReference type="GO" id="GO:0005524">
    <property type="term" value="F:ATP binding"/>
    <property type="evidence" value="ECO:0007669"/>
    <property type="project" value="InterPro"/>
</dbReference>
<dbReference type="KEGG" id="lamb:KBB96_17140"/>
<proteinExistence type="predicted"/>
<dbReference type="InterPro" id="IPR005532">
    <property type="entry name" value="SUMF_dom"/>
</dbReference>
<dbReference type="AlphaFoldDB" id="A0A975G894"/>
<dbReference type="SUPFAM" id="SSF56436">
    <property type="entry name" value="C-type lectin-like"/>
    <property type="match status" value="1"/>
</dbReference>
<dbReference type="SUPFAM" id="SSF56112">
    <property type="entry name" value="Protein kinase-like (PK-like)"/>
    <property type="match status" value="1"/>
</dbReference>
<dbReference type="Gene3D" id="3.90.1580.10">
    <property type="entry name" value="paralog of FGE (formylglycine-generating enzyme)"/>
    <property type="match status" value="1"/>
</dbReference>
<keyword evidence="3" id="KW-1185">Reference proteome</keyword>